<dbReference type="Proteomes" id="UP000321393">
    <property type="component" value="Unassembled WGS sequence"/>
</dbReference>
<dbReference type="Gene3D" id="3.10.10.10">
    <property type="entry name" value="HIV Type 1 Reverse Transcriptase, subunit A, domain 1"/>
    <property type="match status" value="1"/>
</dbReference>
<dbReference type="OrthoDB" id="786614at2759"/>
<dbReference type="Pfam" id="PF24626">
    <property type="entry name" value="SH3_Tf2-1"/>
    <property type="match status" value="1"/>
</dbReference>
<dbReference type="GO" id="GO:0016787">
    <property type="term" value="F:hydrolase activity"/>
    <property type="evidence" value="ECO:0007669"/>
    <property type="project" value="UniProtKB-KW"/>
</dbReference>
<organism evidence="3 4">
    <name type="scientific">Cucumis melo var. makuwa</name>
    <name type="common">Oriental melon</name>
    <dbReference type="NCBI Taxonomy" id="1194695"/>
    <lineage>
        <taxon>Eukaryota</taxon>
        <taxon>Viridiplantae</taxon>
        <taxon>Streptophyta</taxon>
        <taxon>Embryophyta</taxon>
        <taxon>Tracheophyta</taxon>
        <taxon>Spermatophyta</taxon>
        <taxon>Magnoliopsida</taxon>
        <taxon>eudicotyledons</taxon>
        <taxon>Gunneridae</taxon>
        <taxon>Pentapetalae</taxon>
        <taxon>rosids</taxon>
        <taxon>fabids</taxon>
        <taxon>Cucurbitales</taxon>
        <taxon>Cucurbitaceae</taxon>
        <taxon>Benincaseae</taxon>
        <taxon>Cucumis</taxon>
    </lineage>
</organism>
<evidence type="ECO:0000313" key="3">
    <source>
        <dbReference type="EMBL" id="KAA0037544.1"/>
    </source>
</evidence>
<dbReference type="PANTHER" id="PTHR46148:SF60">
    <property type="entry name" value="CHROMO DOMAIN-CONTAINING PROTEIN"/>
    <property type="match status" value="1"/>
</dbReference>
<evidence type="ECO:0000259" key="2">
    <source>
        <dbReference type="Pfam" id="PF24626"/>
    </source>
</evidence>
<evidence type="ECO:0000259" key="1">
    <source>
        <dbReference type="Pfam" id="PF17919"/>
    </source>
</evidence>
<reference evidence="3 4" key="1">
    <citation type="submission" date="2019-08" db="EMBL/GenBank/DDBJ databases">
        <title>Draft genome sequences of two oriental melons (Cucumis melo L. var makuwa).</title>
        <authorList>
            <person name="Kwon S.-Y."/>
        </authorList>
    </citation>
    <scope>NUCLEOTIDE SEQUENCE [LARGE SCALE GENOMIC DNA]</scope>
    <source>
        <strain evidence="4">cv. SW 3</strain>
        <tissue evidence="3">Leaf</tissue>
    </source>
</reference>
<dbReference type="InterPro" id="IPR043128">
    <property type="entry name" value="Rev_trsase/Diguanyl_cyclase"/>
</dbReference>
<dbReference type="SUPFAM" id="SSF56672">
    <property type="entry name" value="DNA/RNA polymerases"/>
    <property type="match status" value="1"/>
</dbReference>
<name>A0A5A7T260_CUCMM</name>
<dbReference type="Pfam" id="PF08284">
    <property type="entry name" value="RVP_2"/>
    <property type="match status" value="1"/>
</dbReference>
<protein>
    <submittedName>
        <fullName evidence="3">DNA/RNA polymerases superfamily protein</fullName>
    </submittedName>
</protein>
<dbReference type="GO" id="GO:0003964">
    <property type="term" value="F:RNA-directed DNA polymerase activity"/>
    <property type="evidence" value="ECO:0007669"/>
    <property type="project" value="UniProtKB-KW"/>
</dbReference>
<dbReference type="InterPro" id="IPR021109">
    <property type="entry name" value="Peptidase_aspartic_dom_sf"/>
</dbReference>
<dbReference type="Gene3D" id="3.30.70.270">
    <property type="match status" value="1"/>
</dbReference>
<dbReference type="InterPro" id="IPR056924">
    <property type="entry name" value="SH3_Tf2-1"/>
</dbReference>
<dbReference type="Pfam" id="PF17919">
    <property type="entry name" value="RT_RNaseH_2"/>
    <property type="match status" value="1"/>
</dbReference>
<dbReference type="InterPro" id="IPR043502">
    <property type="entry name" value="DNA/RNA_pol_sf"/>
</dbReference>
<feature type="domain" description="Reverse transcriptase/retrotransposon-derived protein RNase H-like" evidence="1">
    <location>
        <begin position="320"/>
        <end position="406"/>
    </location>
</feature>
<proteinExistence type="predicted"/>
<dbReference type="Gene3D" id="2.40.70.10">
    <property type="entry name" value="Acid Proteases"/>
    <property type="match status" value="1"/>
</dbReference>
<evidence type="ECO:0000313" key="4">
    <source>
        <dbReference type="Proteomes" id="UP000321393"/>
    </source>
</evidence>
<accession>A0A5A7T260</accession>
<dbReference type="InterPro" id="IPR041577">
    <property type="entry name" value="RT_RNaseH_2"/>
</dbReference>
<dbReference type="GO" id="GO:0004519">
    <property type="term" value="F:endonuclease activity"/>
    <property type="evidence" value="ECO:0007669"/>
    <property type="project" value="UniProtKB-KW"/>
</dbReference>
<gene>
    <name evidence="3" type="ORF">E6C27_scaffold277G001630</name>
</gene>
<dbReference type="PANTHER" id="PTHR46148">
    <property type="entry name" value="CHROMO DOMAIN-CONTAINING PROTEIN"/>
    <property type="match status" value="1"/>
</dbReference>
<dbReference type="EMBL" id="SSTE01018921">
    <property type="protein sequence ID" value="KAA0037544.1"/>
    <property type="molecule type" value="Genomic_DNA"/>
</dbReference>
<comment type="caution">
    <text evidence="3">The sequence shown here is derived from an EMBL/GenBank/DDBJ whole genome shotgun (WGS) entry which is preliminary data.</text>
</comment>
<feature type="domain" description="Tf2-1-like SH3-like" evidence="2">
    <location>
        <begin position="579"/>
        <end position="633"/>
    </location>
</feature>
<sequence>MSEGVGPSDPKKTNEIERLKKLVATVSEGSTDPTDAEVWLNMLKKCFDVMDCHKEWKVRALSVAEYERKYTKLSRYADVTMASKLDRCHSITEGKSVVEPNRGVLVVSGFRCHEQWRGIRELIPRHLSRREFPEWQERAPVVQGRRELWEDLGATHSFVSSMFVTKLDRMLEPLSKELVIYTLVGDALLVSEVLRDCEVLVEGLGLLVDLLPLELQVLDVILGMDLLFTHYASMNFHRKEASYKMTSSELKELKVQLQELVDKGYIRPSVSLWGALVLFVKRKMGALMFSKIDLRSGYHQLKVRESDIPKTTLRTRKANEQHLRIVLRTLRERQLYAKFSKWKEYVIYCDVSRQGLGCVLMQEGKVITYASRQLKKHEYNYPTHDLELAAVVLALKIWRHYLFGKAKIVADALSRKSRPLKNALCGIRVFSGSRDYEKAIRGQEFIEEAWKVQARLRDISELKDAILEEAYSSAYTKHPCSTKIARMKMKAHMDFLFGLPRTSYGHDGIWAIVDRLTKITQFIPVRATSTVDQLARLYLDKISSIGMAPFKVLYGRPCRTLVCWNEVGWRSSFLKTISVERCSSFGRKGKICPRYIGPYRIIERVGSTTYRLELLAELARIHDIFHVSILRKYIPDPSHVLQRQLVELSEDLSYDEEAVQILDRKEQVLRNKAIHS</sequence>
<dbReference type="AlphaFoldDB" id="A0A5A7T260"/>